<reference evidence="4" key="1">
    <citation type="journal article" date="2019" name="Int. J. Syst. Evol. Microbiol.">
        <title>The Global Catalogue of Microorganisms (GCM) 10K type strain sequencing project: providing services to taxonomists for standard genome sequencing and annotation.</title>
        <authorList>
            <consortium name="The Broad Institute Genomics Platform"/>
            <consortium name="The Broad Institute Genome Sequencing Center for Infectious Disease"/>
            <person name="Wu L."/>
            <person name="Ma J."/>
        </authorList>
    </citation>
    <scope>NUCLEOTIDE SEQUENCE [LARGE SCALE GENOMIC DNA]</scope>
    <source>
        <strain evidence="4">CGMCC 4.1641</strain>
    </source>
</reference>
<gene>
    <name evidence="3" type="ORF">ACFO1S_16780</name>
</gene>
<protein>
    <submittedName>
        <fullName evidence="3">von Willebrand factor type A domain-containing protein</fullName>
    </submittedName>
</protein>
<feature type="domain" description="VWFA" evidence="2">
    <location>
        <begin position="156"/>
        <end position="330"/>
    </location>
</feature>
<proteinExistence type="predicted"/>
<dbReference type="SUPFAM" id="SSF53300">
    <property type="entry name" value="vWA-like"/>
    <property type="match status" value="1"/>
</dbReference>
<evidence type="ECO:0000313" key="4">
    <source>
        <dbReference type="Proteomes" id="UP001595755"/>
    </source>
</evidence>
<sequence>MKKSGWMLALVLLGGTLISACGADEDNYSGERAAVKEPMESAQEAPFDKMYFQDYGTNSFVSADEAPLSTFAVDVDTGSYAIARSYIERGQWPPQEAIRVEEFVNAIDPGYKPPQNDTFAIHVEAGPSPWEGEEELLVRIGIKGKEISEEDRRAANLVFVIDVSDSMDRDNRIDLVKESLRLLLGQLREEDRIGIVVYGTTARELIGMTSAEERELLMDAIGGIEIEGATNMEEGLLLGYRMAEEAFEPNRINRVILCSDGVANVGETRHDGILERIGGYSEREIYLSTFGFGMGNYNDVMMEQLADRGNGVYAYIDDKKEAIKVFRDNLTGTLQTIARDAKIQVEFDPGQIDSYRLLGYENRALSDADFRNNRADGGEVGSGHSVTALYQVRLVEPGADAGDIGHVTIRYRAEEDHREVREMVQSIRLAGELSGSARFQAAVAEFAITMRTGEAREGTELQAIRKLASKNARTKEQKDFVELMDRAIELERGRD</sequence>
<dbReference type="SMART" id="SM00327">
    <property type="entry name" value="VWA"/>
    <property type="match status" value="1"/>
</dbReference>
<dbReference type="InterPro" id="IPR051266">
    <property type="entry name" value="CLCR"/>
</dbReference>
<dbReference type="Pfam" id="PF00092">
    <property type="entry name" value="VWA"/>
    <property type="match status" value="1"/>
</dbReference>
<dbReference type="Gene3D" id="3.40.50.410">
    <property type="entry name" value="von Willebrand factor, type A domain"/>
    <property type="match status" value="1"/>
</dbReference>
<dbReference type="Pfam" id="PF12450">
    <property type="entry name" value="vWF_A"/>
    <property type="match status" value="1"/>
</dbReference>
<feature type="chain" id="PRO_5045534693" evidence="1">
    <location>
        <begin position="24"/>
        <end position="495"/>
    </location>
</feature>
<dbReference type="InterPro" id="IPR021908">
    <property type="entry name" value="YfbK_C"/>
</dbReference>
<dbReference type="PANTHER" id="PTHR10579:SF43">
    <property type="entry name" value="ZINC FINGER (C3HC4-TYPE RING FINGER) FAMILY PROTEIN"/>
    <property type="match status" value="1"/>
</dbReference>
<dbReference type="Pfam" id="PF12034">
    <property type="entry name" value="YfbK_C"/>
    <property type="match status" value="1"/>
</dbReference>
<dbReference type="EMBL" id="JBHSED010000035">
    <property type="protein sequence ID" value="MFC4305090.1"/>
    <property type="molecule type" value="Genomic_DNA"/>
</dbReference>
<dbReference type="InterPro" id="IPR036465">
    <property type="entry name" value="vWFA_dom_sf"/>
</dbReference>
<dbReference type="InterPro" id="IPR002035">
    <property type="entry name" value="VWF_A"/>
</dbReference>
<evidence type="ECO:0000259" key="2">
    <source>
        <dbReference type="PROSITE" id="PS50234"/>
    </source>
</evidence>
<name>A0ABV8SD30_9BACL</name>
<dbReference type="PANTHER" id="PTHR10579">
    <property type="entry name" value="CALCIUM-ACTIVATED CHLORIDE CHANNEL REGULATOR"/>
    <property type="match status" value="1"/>
</dbReference>
<accession>A0ABV8SD30</accession>
<evidence type="ECO:0000313" key="3">
    <source>
        <dbReference type="EMBL" id="MFC4305090.1"/>
    </source>
</evidence>
<dbReference type="InterPro" id="IPR022156">
    <property type="entry name" value="Uncharacterised_YfbK_N"/>
</dbReference>
<organism evidence="3 4">
    <name type="scientific">Cohnella boryungensis</name>
    <dbReference type="NCBI Taxonomy" id="768479"/>
    <lineage>
        <taxon>Bacteria</taxon>
        <taxon>Bacillati</taxon>
        <taxon>Bacillota</taxon>
        <taxon>Bacilli</taxon>
        <taxon>Bacillales</taxon>
        <taxon>Paenibacillaceae</taxon>
        <taxon>Cohnella</taxon>
    </lineage>
</organism>
<feature type="signal peptide" evidence="1">
    <location>
        <begin position="1"/>
        <end position="23"/>
    </location>
</feature>
<dbReference type="Proteomes" id="UP001595755">
    <property type="component" value="Unassembled WGS sequence"/>
</dbReference>
<dbReference type="RefSeq" id="WP_204603465.1">
    <property type="nucleotide sequence ID" value="NZ_JBHSED010000035.1"/>
</dbReference>
<comment type="caution">
    <text evidence="3">The sequence shown here is derived from an EMBL/GenBank/DDBJ whole genome shotgun (WGS) entry which is preliminary data.</text>
</comment>
<dbReference type="PROSITE" id="PS50234">
    <property type="entry name" value="VWFA"/>
    <property type="match status" value="1"/>
</dbReference>
<dbReference type="PROSITE" id="PS51257">
    <property type="entry name" value="PROKAR_LIPOPROTEIN"/>
    <property type="match status" value="1"/>
</dbReference>
<keyword evidence="4" id="KW-1185">Reference proteome</keyword>
<keyword evidence="1" id="KW-0732">Signal</keyword>
<evidence type="ECO:0000256" key="1">
    <source>
        <dbReference type="SAM" id="SignalP"/>
    </source>
</evidence>